<comment type="similarity">
    <text evidence="1">Belongs to the UPF0749 family.</text>
</comment>
<dbReference type="InterPro" id="IPR010273">
    <property type="entry name" value="DUF881"/>
</dbReference>
<dbReference type="Pfam" id="PF05949">
    <property type="entry name" value="DUF881"/>
    <property type="match status" value="1"/>
</dbReference>
<sequence>MTGPDEHPGIPDPTRREPADRLASEPVQSTTRAEHHEPAVQDVAAAGTEATPVETRTEGWSRLARMGRPRLTKANLLATVLAVALGFGVMTQVQQQHTTGLASMSQADLIALLDSVNARSGKLNTEIDTLTRLRDSLKTGGDAAALKAAQDRLTTLQILAGTIPVQGPGITMTITDPQKSVASSNILDAVEELRDAGAEAIQIGPVRVVASTWFALSDQNTLIVDGTTLKPPYVVKAIGDSHTMSTAMAIPGGVVESLRQLGSTATITSANVIQVTALRASSQPRYAQPDKAAG</sequence>
<gene>
    <name evidence="3" type="ORF">G9U51_02795</name>
</gene>
<reference evidence="3" key="1">
    <citation type="submission" date="2020-03" db="EMBL/GenBank/DDBJ databases">
        <title>Draft sequencing of Calidifontibacter sp. DB0510.</title>
        <authorList>
            <person name="Kim D.-U."/>
        </authorList>
    </citation>
    <scope>NUCLEOTIDE SEQUENCE</scope>
    <source>
        <strain evidence="3">DB0510</strain>
    </source>
</reference>
<evidence type="ECO:0000256" key="1">
    <source>
        <dbReference type="ARBA" id="ARBA00009108"/>
    </source>
</evidence>
<dbReference type="PANTHER" id="PTHR37313">
    <property type="entry name" value="UPF0749 PROTEIN RV1825"/>
    <property type="match status" value="1"/>
</dbReference>
<keyword evidence="4" id="KW-1185">Reference proteome</keyword>
<organism evidence="3 4">
    <name type="scientific">Metallococcus carri</name>
    <dbReference type="NCBI Taxonomy" id="1656884"/>
    <lineage>
        <taxon>Bacteria</taxon>
        <taxon>Bacillati</taxon>
        <taxon>Actinomycetota</taxon>
        <taxon>Actinomycetes</taxon>
        <taxon>Micrococcales</taxon>
        <taxon>Dermacoccaceae</taxon>
        <taxon>Metallococcus</taxon>
    </lineage>
</organism>
<dbReference type="Gene3D" id="3.30.70.1880">
    <property type="entry name" value="Protein of unknown function DUF881"/>
    <property type="match status" value="1"/>
</dbReference>
<comment type="caution">
    <text evidence="3">The sequence shown here is derived from an EMBL/GenBank/DDBJ whole genome shotgun (WGS) entry which is preliminary data.</text>
</comment>
<dbReference type="RefSeq" id="WP_166192847.1">
    <property type="nucleotide sequence ID" value="NZ_JAAOIV010000002.1"/>
</dbReference>
<evidence type="ECO:0000313" key="3">
    <source>
        <dbReference type="EMBL" id="NHN54709.1"/>
    </source>
</evidence>
<dbReference type="Proteomes" id="UP000744769">
    <property type="component" value="Unassembled WGS sequence"/>
</dbReference>
<evidence type="ECO:0000313" key="4">
    <source>
        <dbReference type="Proteomes" id="UP000744769"/>
    </source>
</evidence>
<evidence type="ECO:0000256" key="2">
    <source>
        <dbReference type="SAM" id="MobiDB-lite"/>
    </source>
</evidence>
<protein>
    <submittedName>
        <fullName evidence="3">DUF881 domain-containing protein</fullName>
    </submittedName>
</protein>
<dbReference type="AlphaFoldDB" id="A0A967E9C1"/>
<dbReference type="PANTHER" id="PTHR37313:SF2">
    <property type="entry name" value="UPF0749 PROTEIN YLXX"/>
    <property type="match status" value="1"/>
</dbReference>
<proteinExistence type="inferred from homology"/>
<name>A0A967E9C1_9MICO</name>
<dbReference type="GO" id="GO:0005886">
    <property type="term" value="C:plasma membrane"/>
    <property type="evidence" value="ECO:0007669"/>
    <property type="project" value="TreeGrafter"/>
</dbReference>
<feature type="region of interest" description="Disordered" evidence="2">
    <location>
        <begin position="1"/>
        <end position="38"/>
    </location>
</feature>
<accession>A0A967E9C1</accession>
<feature type="compositionally biased region" description="Basic and acidic residues" evidence="2">
    <location>
        <begin position="1"/>
        <end position="23"/>
    </location>
</feature>
<dbReference type="EMBL" id="JAAOIV010000002">
    <property type="protein sequence ID" value="NHN54709.1"/>
    <property type="molecule type" value="Genomic_DNA"/>
</dbReference>